<dbReference type="EMBL" id="OR756648">
    <property type="protein sequence ID" value="WZE63382.1"/>
    <property type="molecule type" value="Genomic_DNA"/>
</dbReference>
<reference evidence="1" key="1">
    <citation type="submission" date="2023-10" db="EMBL/GenBank/DDBJ databases">
        <title>Two new lytic phages for Micrococcus sp. strain 1402.</title>
        <authorList>
            <person name="Petrzik K."/>
        </authorList>
    </citation>
    <scope>NUCLEOTIDE SEQUENCE</scope>
</reference>
<organism evidence="1">
    <name type="scientific">Micrococcus phage Olihed</name>
    <dbReference type="NCBI Taxonomy" id="3092209"/>
    <lineage>
        <taxon>Viruses</taxon>
        <taxon>Duplodnaviria</taxon>
        <taxon>Heunggongvirae</taxon>
        <taxon>Uroviricota</taxon>
        <taxon>Caudoviricetes</taxon>
    </lineage>
</organism>
<name>A0AAU6R607_9CAUD</name>
<sequence length="117" mass="12214">MDIQSLVTAVEALGVTTAPGYPGSKTRAPYVVVRPMIIDHENVAINGQTIDWDHQYGLYCVGGSVEASFNLARAVVQGLDGQRVGGDVVSASIGYVGAQVEGNYETQVTAQSTQGGI</sequence>
<proteinExistence type="predicted"/>
<accession>A0AAU6R607</accession>
<evidence type="ECO:0000313" key="1">
    <source>
        <dbReference type="EMBL" id="WZE63382.1"/>
    </source>
</evidence>
<protein>
    <submittedName>
        <fullName evidence="1">Tail terminator protein</fullName>
    </submittedName>
</protein>